<evidence type="ECO:0000313" key="2">
    <source>
        <dbReference type="Proteomes" id="UP001055811"/>
    </source>
</evidence>
<name>A0ACB9GC98_CICIN</name>
<protein>
    <submittedName>
        <fullName evidence="1">Uncharacterized protein</fullName>
    </submittedName>
</protein>
<dbReference type="Proteomes" id="UP001055811">
    <property type="component" value="Linkage Group LG02"/>
</dbReference>
<keyword evidence="2" id="KW-1185">Reference proteome</keyword>
<evidence type="ECO:0000313" key="1">
    <source>
        <dbReference type="EMBL" id="KAI3781118.1"/>
    </source>
</evidence>
<reference evidence="1 2" key="2">
    <citation type="journal article" date="2022" name="Mol. Ecol. Resour.">
        <title>The genomes of chicory, endive, great burdock and yacon provide insights into Asteraceae paleo-polyploidization history and plant inulin production.</title>
        <authorList>
            <person name="Fan W."/>
            <person name="Wang S."/>
            <person name="Wang H."/>
            <person name="Wang A."/>
            <person name="Jiang F."/>
            <person name="Liu H."/>
            <person name="Zhao H."/>
            <person name="Xu D."/>
            <person name="Zhang Y."/>
        </authorList>
    </citation>
    <scope>NUCLEOTIDE SEQUENCE [LARGE SCALE GENOMIC DNA]</scope>
    <source>
        <strain evidence="2">cv. Punajuju</strain>
        <tissue evidence="1">Leaves</tissue>
    </source>
</reference>
<comment type="caution">
    <text evidence="1">The sequence shown here is derived from an EMBL/GenBank/DDBJ whole genome shotgun (WGS) entry which is preliminary data.</text>
</comment>
<organism evidence="1 2">
    <name type="scientific">Cichorium intybus</name>
    <name type="common">Chicory</name>
    <dbReference type="NCBI Taxonomy" id="13427"/>
    <lineage>
        <taxon>Eukaryota</taxon>
        <taxon>Viridiplantae</taxon>
        <taxon>Streptophyta</taxon>
        <taxon>Embryophyta</taxon>
        <taxon>Tracheophyta</taxon>
        <taxon>Spermatophyta</taxon>
        <taxon>Magnoliopsida</taxon>
        <taxon>eudicotyledons</taxon>
        <taxon>Gunneridae</taxon>
        <taxon>Pentapetalae</taxon>
        <taxon>asterids</taxon>
        <taxon>campanulids</taxon>
        <taxon>Asterales</taxon>
        <taxon>Asteraceae</taxon>
        <taxon>Cichorioideae</taxon>
        <taxon>Cichorieae</taxon>
        <taxon>Cichoriinae</taxon>
        <taxon>Cichorium</taxon>
    </lineage>
</organism>
<dbReference type="EMBL" id="CM042010">
    <property type="protein sequence ID" value="KAI3781118.1"/>
    <property type="molecule type" value="Genomic_DNA"/>
</dbReference>
<gene>
    <name evidence="1" type="ORF">L2E82_11119</name>
</gene>
<accession>A0ACB9GC98</accession>
<reference evidence="2" key="1">
    <citation type="journal article" date="2022" name="Mol. Ecol. Resour.">
        <title>The genomes of chicory, endive, great burdock and yacon provide insights into Asteraceae palaeo-polyploidization history and plant inulin production.</title>
        <authorList>
            <person name="Fan W."/>
            <person name="Wang S."/>
            <person name="Wang H."/>
            <person name="Wang A."/>
            <person name="Jiang F."/>
            <person name="Liu H."/>
            <person name="Zhao H."/>
            <person name="Xu D."/>
            <person name="Zhang Y."/>
        </authorList>
    </citation>
    <scope>NUCLEOTIDE SEQUENCE [LARGE SCALE GENOMIC DNA]</scope>
    <source>
        <strain evidence="2">cv. Punajuju</strain>
    </source>
</reference>
<sequence>MVRESGNRVWDLSSLYQLPKIIRIWKLWLPKSEQFELLLFEFQLFERYSRCAHQGPTLHRFSCQGGEKSLKS</sequence>
<proteinExistence type="predicted"/>